<accession>A0ACC3SVK3</accession>
<gene>
    <name evidence="1" type="ORF">V1525DRAFT_409245</name>
</gene>
<protein>
    <submittedName>
        <fullName evidence="1">Uncharacterized protein</fullName>
    </submittedName>
</protein>
<organism evidence="1 2">
    <name type="scientific">Lipomyces kononenkoae</name>
    <name type="common">Yeast</name>
    <dbReference type="NCBI Taxonomy" id="34357"/>
    <lineage>
        <taxon>Eukaryota</taxon>
        <taxon>Fungi</taxon>
        <taxon>Dikarya</taxon>
        <taxon>Ascomycota</taxon>
        <taxon>Saccharomycotina</taxon>
        <taxon>Lipomycetes</taxon>
        <taxon>Lipomycetales</taxon>
        <taxon>Lipomycetaceae</taxon>
        <taxon>Lipomyces</taxon>
    </lineage>
</organism>
<evidence type="ECO:0000313" key="1">
    <source>
        <dbReference type="EMBL" id="KAK9235683.1"/>
    </source>
</evidence>
<dbReference type="Proteomes" id="UP001433508">
    <property type="component" value="Unassembled WGS sequence"/>
</dbReference>
<comment type="caution">
    <text evidence="1">The sequence shown here is derived from an EMBL/GenBank/DDBJ whole genome shotgun (WGS) entry which is preliminary data.</text>
</comment>
<proteinExistence type="predicted"/>
<evidence type="ECO:0000313" key="2">
    <source>
        <dbReference type="Proteomes" id="UP001433508"/>
    </source>
</evidence>
<reference evidence="2" key="1">
    <citation type="journal article" date="2024" name="Front. Bioeng. Biotechnol.">
        <title>Genome-scale model development and genomic sequencing of the oleaginous clade Lipomyces.</title>
        <authorList>
            <person name="Czajka J.J."/>
            <person name="Han Y."/>
            <person name="Kim J."/>
            <person name="Mondo S.J."/>
            <person name="Hofstad B.A."/>
            <person name="Robles A."/>
            <person name="Haridas S."/>
            <person name="Riley R."/>
            <person name="LaButti K."/>
            <person name="Pangilinan J."/>
            <person name="Andreopoulos W."/>
            <person name="Lipzen A."/>
            <person name="Yan J."/>
            <person name="Wang M."/>
            <person name="Ng V."/>
            <person name="Grigoriev I.V."/>
            <person name="Spatafora J.W."/>
            <person name="Magnuson J.K."/>
            <person name="Baker S.E."/>
            <person name="Pomraning K.R."/>
        </authorList>
    </citation>
    <scope>NUCLEOTIDE SEQUENCE [LARGE SCALE GENOMIC DNA]</scope>
    <source>
        <strain evidence="2">CBS 7786</strain>
    </source>
</reference>
<dbReference type="EMBL" id="MU971407">
    <property type="protein sequence ID" value="KAK9235683.1"/>
    <property type="molecule type" value="Genomic_DNA"/>
</dbReference>
<name>A0ACC3SVK3_LIPKO</name>
<keyword evidence="2" id="KW-1185">Reference proteome</keyword>
<sequence>MLRLQYTVGYILVLITGVILVICLIPGVRDTTGDAVVNGNAAERQQYFRSGKHGTQRRNVQIESQPAERKSYVLGRTPGKGTPMKDRQGGRGWKQWPLLHDHGEEFSGAATVGEDARDKQILESLSRHKPKSPHIKRAVNNTTSLSSGSSSTTSISMTPSGGSRSSSDSASTIFSSIFSDTASSSSTSSDSSSGSLTLSSSSSDSESSRTSLATSTVDSSTATSTSEIITSESPVSTSVWTSIMRNSEGSAVSTVTETTIIYNVYSRTSALSASSAQVAPQLQTIASISEGTHRSAGYIAAKAAIVVVAMIWLL</sequence>